<dbReference type="InterPro" id="IPR004038">
    <property type="entry name" value="Ribosomal_eL8/eL30/eS12/Gad45"/>
</dbReference>
<dbReference type="Gene3D" id="3.30.1330.30">
    <property type="match status" value="1"/>
</dbReference>
<dbReference type="Proteomes" id="UP001164761">
    <property type="component" value="Chromosome"/>
</dbReference>
<reference evidence="2" key="1">
    <citation type="submission" date="2022-08" db="EMBL/GenBank/DDBJ databases">
        <title>Alicyclobacillus fastidiosus DSM 17978, complete genome.</title>
        <authorList>
            <person name="Wang Q."/>
            <person name="Cai R."/>
            <person name="Wang Z."/>
        </authorList>
    </citation>
    <scope>NUCLEOTIDE SEQUENCE</scope>
    <source>
        <strain evidence="2">DSM 17978</strain>
    </source>
</reference>
<dbReference type="EMBL" id="CP104067">
    <property type="protein sequence ID" value="WAH40174.1"/>
    <property type="molecule type" value="Genomic_DNA"/>
</dbReference>
<keyword evidence="3" id="KW-1185">Reference proteome</keyword>
<dbReference type="SUPFAM" id="SSF55315">
    <property type="entry name" value="L30e-like"/>
    <property type="match status" value="1"/>
</dbReference>
<evidence type="ECO:0000313" key="3">
    <source>
        <dbReference type="Proteomes" id="UP001164761"/>
    </source>
</evidence>
<gene>
    <name evidence="2" type="ORF">NZD89_17515</name>
</gene>
<evidence type="ECO:0000259" key="1">
    <source>
        <dbReference type="Pfam" id="PF01248"/>
    </source>
</evidence>
<evidence type="ECO:0000313" key="2">
    <source>
        <dbReference type="EMBL" id="WAH40174.1"/>
    </source>
</evidence>
<name>A0ABY6ZBB0_9BACL</name>
<proteinExistence type="predicted"/>
<dbReference type="Pfam" id="PF01248">
    <property type="entry name" value="Ribosomal_L7Ae"/>
    <property type="match status" value="1"/>
</dbReference>
<accession>A0ABY6ZBB0</accession>
<dbReference type="RefSeq" id="WP_268004071.1">
    <property type="nucleotide sequence ID" value="NZ_BSUT01000001.1"/>
</dbReference>
<sequence length="117" mass="11900">MSVGLVDKVFGLIGLARRAGAVVDGQERILAAIASAQAKLVVVTEDAGANGRKKLHDKANTYGVPCVTFANKVQLGRAIGRDAAAAIAVSDAGFAAKLLERFGELNGGGAFDESSSV</sequence>
<dbReference type="InterPro" id="IPR029064">
    <property type="entry name" value="Ribosomal_eL30-like_sf"/>
</dbReference>
<feature type="domain" description="Ribosomal protein eL8/eL30/eS12/Gadd45" evidence="1">
    <location>
        <begin position="8"/>
        <end position="97"/>
    </location>
</feature>
<protein>
    <submittedName>
        <fullName evidence="2">Ribosomal L7Ae/L30e/S12e/Gadd45 family protein</fullName>
    </submittedName>
</protein>
<organism evidence="2 3">
    <name type="scientific">Alicyclobacillus fastidiosus</name>
    <dbReference type="NCBI Taxonomy" id="392011"/>
    <lineage>
        <taxon>Bacteria</taxon>
        <taxon>Bacillati</taxon>
        <taxon>Bacillota</taxon>
        <taxon>Bacilli</taxon>
        <taxon>Bacillales</taxon>
        <taxon>Alicyclobacillaceae</taxon>
        <taxon>Alicyclobacillus</taxon>
    </lineage>
</organism>